<accession>A0A7R9K6N5</accession>
<dbReference type="EMBL" id="OE844932">
    <property type="protein sequence ID" value="CAD7606451.1"/>
    <property type="molecule type" value="Genomic_DNA"/>
</dbReference>
<sequence length="144" mass="16242">MFLDSGVIGEENVQHTYEQRQWNSVVLHRTSESYRSFPRLCIGPHLIGHFKYQQMLTGGCGQYKQTPGPSLVRAATGEEGFTPLFNLQSTYRNPILSSFREVKEGFGNQINLCQDLGLNPGPPAQKSDTLTPDHQVTQRVIEYN</sequence>
<reference evidence="1" key="1">
    <citation type="submission" date="2020-11" db="EMBL/GenBank/DDBJ databases">
        <authorList>
            <person name="Tran Van P."/>
        </authorList>
    </citation>
    <scope>NUCLEOTIDE SEQUENCE</scope>
</reference>
<proteinExistence type="predicted"/>
<protein>
    <submittedName>
        <fullName evidence="1">Uncharacterized protein</fullName>
    </submittedName>
</protein>
<gene>
    <name evidence="1" type="ORF">TGEB3V08_LOCUS9871</name>
</gene>
<organism evidence="1">
    <name type="scientific">Timema genevievae</name>
    <name type="common">Walking stick</name>
    <dbReference type="NCBI Taxonomy" id="629358"/>
    <lineage>
        <taxon>Eukaryota</taxon>
        <taxon>Metazoa</taxon>
        <taxon>Ecdysozoa</taxon>
        <taxon>Arthropoda</taxon>
        <taxon>Hexapoda</taxon>
        <taxon>Insecta</taxon>
        <taxon>Pterygota</taxon>
        <taxon>Neoptera</taxon>
        <taxon>Polyneoptera</taxon>
        <taxon>Phasmatodea</taxon>
        <taxon>Timematodea</taxon>
        <taxon>Timematoidea</taxon>
        <taxon>Timematidae</taxon>
        <taxon>Timema</taxon>
    </lineage>
</organism>
<evidence type="ECO:0000313" key="1">
    <source>
        <dbReference type="EMBL" id="CAD7606451.1"/>
    </source>
</evidence>
<name>A0A7R9K6N5_TIMGE</name>
<dbReference type="AlphaFoldDB" id="A0A7R9K6N5"/>